<sequence length="77" mass="8634">MAGIYLAVLVLISIPVKSNGDSDLISRISKFQFQQSLLNKTGKPVIRIPPFGRLPVLMQQCFPCRRPTGCRMRSGMR</sequence>
<dbReference type="Proteomes" id="UP000005408">
    <property type="component" value="Unassembled WGS sequence"/>
</dbReference>
<dbReference type="AlphaFoldDB" id="A0A8W8MW10"/>
<accession>A0A8W8MW10</accession>
<name>A0A8W8MW10_MAGGI</name>
<evidence type="ECO:0000256" key="1">
    <source>
        <dbReference type="SAM" id="SignalP"/>
    </source>
</evidence>
<keyword evidence="3" id="KW-1185">Reference proteome</keyword>
<protein>
    <submittedName>
        <fullName evidence="2">Uncharacterized protein</fullName>
    </submittedName>
</protein>
<reference evidence="2" key="1">
    <citation type="submission" date="2022-08" db="UniProtKB">
        <authorList>
            <consortium name="EnsemblMetazoa"/>
        </authorList>
    </citation>
    <scope>IDENTIFICATION</scope>
    <source>
        <strain evidence="2">05x7-T-G4-1.051#20</strain>
    </source>
</reference>
<organism evidence="2 3">
    <name type="scientific">Magallana gigas</name>
    <name type="common">Pacific oyster</name>
    <name type="synonym">Crassostrea gigas</name>
    <dbReference type="NCBI Taxonomy" id="29159"/>
    <lineage>
        <taxon>Eukaryota</taxon>
        <taxon>Metazoa</taxon>
        <taxon>Spiralia</taxon>
        <taxon>Lophotrochozoa</taxon>
        <taxon>Mollusca</taxon>
        <taxon>Bivalvia</taxon>
        <taxon>Autobranchia</taxon>
        <taxon>Pteriomorphia</taxon>
        <taxon>Ostreida</taxon>
        <taxon>Ostreoidea</taxon>
        <taxon>Ostreidae</taxon>
        <taxon>Magallana</taxon>
    </lineage>
</organism>
<evidence type="ECO:0000313" key="2">
    <source>
        <dbReference type="EnsemblMetazoa" id="G3594.2:cds"/>
    </source>
</evidence>
<evidence type="ECO:0000313" key="3">
    <source>
        <dbReference type="Proteomes" id="UP000005408"/>
    </source>
</evidence>
<feature type="chain" id="PRO_5036466592" evidence="1">
    <location>
        <begin position="21"/>
        <end position="77"/>
    </location>
</feature>
<keyword evidence="1" id="KW-0732">Signal</keyword>
<feature type="signal peptide" evidence="1">
    <location>
        <begin position="1"/>
        <end position="20"/>
    </location>
</feature>
<proteinExistence type="predicted"/>
<dbReference type="EnsemblMetazoa" id="G3594.2">
    <property type="protein sequence ID" value="G3594.2:cds"/>
    <property type="gene ID" value="G3594"/>
</dbReference>